<organism evidence="1 2">
    <name type="scientific">Xanthomonas oryzae pv. oryzicola (strain BLS256)</name>
    <dbReference type="NCBI Taxonomy" id="383407"/>
    <lineage>
        <taxon>Bacteria</taxon>
        <taxon>Pseudomonadati</taxon>
        <taxon>Pseudomonadota</taxon>
        <taxon>Gammaproteobacteria</taxon>
        <taxon>Lysobacterales</taxon>
        <taxon>Lysobacteraceae</taxon>
        <taxon>Xanthomonas</taxon>
    </lineage>
</organism>
<dbReference type="EMBL" id="CP003057">
    <property type="protein sequence ID" value="AEQ97086.1"/>
    <property type="molecule type" value="Genomic_DNA"/>
</dbReference>
<protein>
    <submittedName>
        <fullName evidence="1">Uncharacterized protein</fullName>
    </submittedName>
</protein>
<evidence type="ECO:0000313" key="2">
    <source>
        <dbReference type="Proteomes" id="UP000008851"/>
    </source>
</evidence>
<accession>G7TL44</accession>
<dbReference type="Proteomes" id="UP000008851">
    <property type="component" value="Chromosome"/>
</dbReference>
<sequence>MADSGARIKRLRFAAIGASGCTTPRASFTHAHCSDQRECICAHT</sequence>
<gene>
    <name evidence="1" type="ORF">XOC_2987</name>
</gene>
<reference evidence="1 2" key="1">
    <citation type="journal article" date="2011" name="J. Bacteriol.">
        <title>Two new complete genome sequences offer insight into host and tissue specificity of plant pathogenic Xanthomonas spp.</title>
        <authorList>
            <person name="Bogdanove A.J."/>
            <person name="Koebnik R."/>
            <person name="Lu H."/>
            <person name="Furutani A."/>
            <person name="Angiuoli S.V."/>
            <person name="Patil P.B."/>
            <person name="Van Sluys M.A."/>
            <person name="Ryan R.P."/>
            <person name="Meyer D.F."/>
            <person name="Han S.W."/>
            <person name="Aparna G."/>
            <person name="Rajaram M."/>
            <person name="Delcher A.L."/>
            <person name="Phillippy A.M."/>
            <person name="Puiu D."/>
            <person name="Schatz M.C."/>
            <person name="Shumway M."/>
            <person name="Sommer D.D."/>
            <person name="Trapnell C."/>
            <person name="Benahmed F."/>
            <person name="Dimitrov G."/>
            <person name="Madupu R."/>
            <person name="Radune D."/>
            <person name="Sullivan S."/>
            <person name="Jha G."/>
            <person name="Ishihara H."/>
            <person name="Lee S.W."/>
            <person name="Pandey A."/>
            <person name="Sharma V."/>
            <person name="Sriariyanun M."/>
            <person name="Szurek B."/>
            <person name="Vera-Cruz C.M."/>
            <person name="Dorman K.S."/>
            <person name="Ronald P.C."/>
            <person name="Verdier V."/>
            <person name="Dow J.M."/>
            <person name="Sonti R.V."/>
            <person name="Tsuge S."/>
            <person name="Brendel V.P."/>
            <person name="Rabinowicz P.D."/>
            <person name="Leach J.E."/>
            <person name="White F.F."/>
            <person name="Salzberg S.L."/>
        </authorList>
    </citation>
    <scope>NUCLEOTIDE SEQUENCE [LARGE SCALE GENOMIC DNA]</scope>
    <source>
        <strain evidence="1 2">BLS256</strain>
    </source>
</reference>
<name>G7TL44_XANOB</name>
<dbReference type="HOGENOM" id="CLU_3298704_0_0_6"/>
<evidence type="ECO:0000313" key="1">
    <source>
        <dbReference type="EMBL" id="AEQ97086.1"/>
    </source>
</evidence>
<proteinExistence type="predicted"/>
<dbReference type="AlphaFoldDB" id="G7TL44"/>
<dbReference type="KEGG" id="xor:XOC_2987"/>